<feature type="transmembrane region" description="Helical" evidence="1">
    <location>
        <begin position="12"/>
        <end position="30"/>
    </location>
</feature>
<organism evidence="2 3">
    <name type="scientific">Craurococcus roseus</name>
    <dbReference type="NCBI Taxonomy" id="77585"/>
    <lineage>
        <taxon>Bacteria</taxon>
        <taxon>Pseudomonadati</taxon>
        <taxon>Pseudomonadota</taxon>
        <taxon>Alphaproteobacteria</taxon>
        <taxon>Acetobacterales</taxon>
        <taxon>Acetobacteraceae</taxon>
        <taxon>Craurococcus</taxon>
    </lineage>
</organism>
<gene>
    <name evidence="2" type="ORF">GCM10009416_07880</name>
</gene>
<evidence type="ECO:0008006" key="4">
    <source>
        <dbReference type="Google" id="ProtNLM"/>
    </source>
</evidence>
<keyword evidence="1" id="KW-0812">Transmembrane</keyword>
<proteinExistence type="predicted"/>
<name>A0ABN1EQZ7_9PROT</name>
<reference evidence="2 3" key="1">
    <citation type="journal article" date="2019" name="Int. J. Syst. Evol. Microbiol.">
        <title>The Global Catalogue of Microorganisms (GCM) 10K type strain sequencing project: providing services to taxonomists for standard genome sequencing and annotation.</title>
        <authorList>
            <consortium name="The Broad Institute Genomics Platform"/>
            <consortium name="The Broad Institute Genome Sequencing Center for Infectious Disease"/>
            <person name="Wu L."/>
            <person name="Ma J."/>
        </authorList>
    </citation>
    <scope>NUCLEOTIDE SEQUENCE [LARGE SCALE GENOMIC DNA]</scope>
    <source>
        <strain evidence="2 3">JCM 9933</strain>
    </source>
</reference>
<evidence type="ECO:0000313" key="2">
    <source>
        <dbReference type="EMBL" id="GAA0571689.1"/>
    </source>
</evidence>
<keyword evidence="1" id="KW-1133">Transmembrane helix</keyword>
<keyword evidence="1" id="KW-0472">Membrane</keyword>
<keyword evidence="3" id="KW-1185">Reference proteome</keyword>
<feature type="transmembrane region" description="Helical" evidence="1">
    <location>
        <begin position="76"/>
        <end position="96"/>
    </location>
</feature>
<protein>
    <recommendedName>
        <fullName evidence="4">Rod shape-determining protein MreD</fullName>
    </recommendedName>
</protein>
<dbReference type="Proteomes" id="UP001501588">
    <property type="component" value="Unassembled WGS sequence"/>
</dbReference>
<dbReference type="EMBL" id="BAAAFZ010000008">
    <property type="protein sequence ID" value="GAA0571689.1"/>
    <property type="molecule type" value="Genomic_DNA"/>
</dbReference>
<feature type="transmembrane region" description="Helical" evidence="1">
    <location>
        <begin position="116"/>
        <end position="132"/>
    </location>
</feature>
<sequence length="134" mass="13766">MGGGETRRGARAGLRYGFLAFLAGAVLGPVRELLLAPAMGGLPAALLEAAIMAALLFLAARGVLDRMPPRQGWRARAAVAGVGLAVVLLSEVALDVALEASGIAEARAPRSVAEQAVGLPLLLWLAALPLLLRR</sequence>
<evidence type="ECO:0000313" key="3">
    <source>
        <dbReference type="Proteomes" id="UP001501588"/>
    </source>
</evidence>
<comment type="caution">
    <text evidence="2">The sequence shown here is derived from an EMBL/GenBank/DDBJ whole genome shotgun (WGS) entry which is preliminary data.</text>
</comment>
<accession>A0ABN1EQZ7</accession>
<feature type="transmembrane region" description="Helical" evidence="1">
    <location>
        <begin position="42"/>
        <end position="64"/>
    </location>
</feature>
<evidence type="ECO:0000256" key="1">
    <source>
        <dbReference type="SAM" id="Phobius"/>
    </source>
</evidence>
<dbReference type="RefSeq" id="WP_343893851.1">
    <property type="nucleotide sequence ID" value="NZ_BAAAFZ010000008.1"/>
</dbReference>